<proteinExistence type="predicted"/>
<organism evidence="3 4">
    <name type="scientific">Leucocoprinus birnbaumii</name>
    <dbReference type="NCBI Taxonomy" id="56174"/>
    <lineage>
        <taxon>Eukaryota</taxon>
        <taxon>Fungi</taxon>
        <taxon>Dikarya</taxon>
        <taxon>Basidiomycota</taxon>
        <taxon>Agaricomycotina</taxon>
        <taxon>Agaricomycetes</taxon>
        <taxon>Agaricomycetidae</taxon>
        <taxon>Agaricales</taxon>
        <taxon>Agaricineae</taxon>
        <taxon>Agaricaceae</taxon>
        <taxon>Leucocoprinus</taxon>
    </lineage>
</organism>
<evidence type="ECO:0000256" key="1">
    <source>
        <dbReference type="ARBA" id="ARBA00022679"/>
    </source>
</evidence>
<dbReference type="AlphaFoldDB" id="A0AAD5W1W2"/>
<dbReference type="PANTHER" id="PTHR35897:SF1">
    <property type="entry name" value="METHYLTRANSFERASE AUSD"/>
    <property type="match status" value="1"/>
</dbReference>
<name>A0AAD5W1W2_9AGAR</name>
<dbReference type="GO" id="GO:0016740">
    <property type="term" value="F:transferase activity"/>
    <property type="evidence" value="ECO:0007669"/>
    <property type="project" value="UniProtKB-KW"/>
</dbReference>
<dbReference type="InterPro" id="IPR051654">
    <property type="entry name" value="Meroterpenoid_MTases"/>
</dbReference>
<keyword evidence="2" id="KW-0949">S-adenosyl-L-methionine</keyword>
<evidence type="ECO:0000313" key="3">
    <source>
        <dbReference type="EMBL" id="KAJ3573128.1"/>
    </source>
</evidence>
<dbReference type="PANTHER" id="PTHR35897">
    <property type="entry name" value="METHYLTRANSFERASE AUSD"/>
    <property type="match status" value="1"/>
</dbReference>
<evidence type="ECO:0008006" key="5">
    <source>
        <dbReference type="Google" id="ProtNLM"/>
    </source>
</evidence>
<comment type="caution">
    <text evidence="3">The sequence shown here is derived from an EMBL/GenBank/DDBJ whole genome shotgun (WGS) entry which is preliminary data.</text>
</comment>
<keyword evidence="4" id="KW-1185">Reference proteome</keyword>
<sequence>MYRTSSSTFPAGFVPGDVFNSEILSPADPFCPLPVTYRPTDLTTLTSLNPLKGHVSAIHTSLFFHLFDEEKQSELARRVANLLCPESGSMVFGGHYVRPKKGVRTETLADGVVHTQFWHSPSSWKKLWEEQVFRKGSAKVEVDWSVSTEYTSMDGQDGAALYYMAWCVTRL</sequence>
<reference evidence="3" key="1">
    <citation type="submission" date="2022-07" db="EMBL/GenBank/DDBJ databases">
        <title>Genome Sequence of Leucocoprinus birnbaumii.</title>
        <authorList>
            <person name="Buettner E."/>
        </authorList>
    </citation>
    <scope>NUCLEOTIDE SEQUENCE</scope>
    <source>
        <strain evidence="3">VT141</strain>
    </source>
</reference>
<gene>
    <name evidence="3" type="ORF">NP233_g2620</name>
</gene>
<dbReference type="EMBL" id="JANIEX010000114">
    <property type="protein sequence ID" value="KAJ3573128.1"/>
    <property type="molecule type" value="Genomic_DNA"/>
</dbReference>
<evidence type="ECO:0000256" key="2">
    <source>
        <dbReference type="ARBA" id="ARBA00022691"/>
    </source>
</evidence>
<keyword evidence="1" id="KW-0808">Transferase</keyword>
<dbReference type="Proteomes" id="UP001213000">
    <property type="component" value="Unassembled WGS sequence"/>
</dbReference>
<protein>
    <recommendedName>
        <fullName evidence="5">Methyltransferase type 11 domain-containing protein</fullName>
    </recommendedName>
</protein>
<evidence type="ECO:0000313" key="4">
    <source>
        <dbReference type="Proteomes" id="UP001213000"/>
    </source>
</evidence>
<accession>A0AAD5W1W2</accession>